<evidence type="ECO:0000313" key="2">
    <source>
        <dbReference type="Proteomes" id="UP001158045"/>
    </source>
</evidence>
<organism evidence="1 2">
    <name type="scientific">Fusibacter bizertensis</name>
    <dbReference type="NCBI Taxonomy" id="1488331"/>
    <lineage>
        <taxon>Bacteria</taxon>
        <taxon>Bacillati</taxon>
        <taxon>Bacillota</taxon>
        <taxon>Clostridia</taxon>
        <taxon>Eubacteriales</taxon>
        <taxon>Eubacteriales Family XII. Incertae Sedis</taxon>
        <taxon>Fusibacter</taxon>
    </lineage>
</organism>
<sequence>MLLISCIWFVVSNTEIKKVLKKNKSEIEEHTRKSLYDDEIAEYHLSTVLSSLNKENFKVIFVLDELDKIESDSEMEGLVSDMKPLLLSNLASFIVISGQKMYYKLLLSDLLDDSLLSSIFSKSIHVPLVSESDLTKAFESFVIDKSILKKDFVDLYMKSLILNSNGTLRRFTNRLLQDIVWEDNKAYVRIEDNDISKYETDSKILSIINDIIDRQIDNNEYDIGIRDFLIYQIYLWVRKMKVRGNTYFVIADVFDFEKDYSDNYHEWYEIELNDICNVLLTELVNSELLEVKVVNDERHFRWTSTADVYMSKFINYTTNSKYRYLQEIIELEEFSREMLSELNIENGFKAKSLRNIIDLLVKNRIVSNRWLDEKHLSLIRLSNRIKHGEKIDSDEIERLSLSSNNLNIMKAELFEGYSNYIISRYLTNLEYEVYLNRSESINGRRMSLDVVAKHKENPDIIFEIKYRRKLQPNDLLRTVDNMVSTLNSYNQLSDKKSNLIILFFSSEDDELIINNAMDKLNNIRNDEFYKGIYPLIVSGTGKMFDSKKIEEFIERVINMEYEI</sequence>
<gene>
    <name evidence="1" type="ORF">QE109_11985</name>
</gene>
<proteinExistence type="predicted"/>
<accession>A0ABT6NEP6</accession>
<evidence type="ECO:0000313" key="1">
    <source>
        <dbReference type="EMBL" id="MDH8678875.1"/>
    </source>
</evidence>
<name>A0ABT6NEP6_9FIRM</name>
<reference evidence="1 2" key="1">
    <citation type="submission" date="2023-04" db="EMBL/GenBank/DDBJ databases">
        <title>Fusibacter bizertensis strain WBS, isolated from littoral bottom sediments of the Arctic seas - biochemical and genomic analysis.</title>
        <authorList>
            <person name="Brioukhanov A.L."/>
        </authorList>
    </citation>
    <scope>NUCLEOTIDE SEQUENCE [LARGE SCALE GENOMIC DNA]</scope>
    <source>
        <strain evidence="1 2">WBS</strain>
    </source>
</reference>
<comment type="caution">
    <text evidence="1">The sequence shown here is derived from an EMBL/GenBank/DDBJ whole genome shotgun (WGS) entry which is preliminary data.</text>
</comment>
<dbReference type="RefSeq" id="WP_281094768.1">
    <property type="nucleotide sequence ID" value="NZ_JARYZI010000008.1"/>
</dbReference>
<dbReference type="Proteomes" id="UP001158045">
    <property type="component" value="Unassembled WGS sequence"/>
</dbReference>
<protein>
    <submittedName>
        <fullName evidence="1">Uncharacterized protein</fullName>
    </submittedName>
</protein>
<dbReference type="EMBL" id="JARYZI010000008">
    <property type="protein sequence ID" value="MDH8678875.1"/>
    <property type="molecule type" value="Genomic_DNA"/>
</dbReference>
<keyword evidence="2" id="KW-1185">Reference proteome</keyword>